<keyword evidence="5 8" id="KW-0449">Lipoprotein</keyword>
<evidence type="ECO:0000313" key="9">
    <source>
        <dbReference type="Proteomes" id="UP001597337"/>
    </source>
</evidence>
<evidence type="ECO:0000256" key="3">
    <source>
        <dbReference type="ARBA" id="ARBA00023139"/>
    </source>
</evidence>
<evidence type="ECO:0000256" key="6">
    <source>
        <dbReference type="HAMAP-Rule" id="MF_01186"/>
    </source>
</evidence>
<dbReference type="InterPro" id="IPR007485">
    <property type="entry name" value="LPS_assembly_LptE"/>
</dbReference>
<evidence type="ECO:0000313" key="8">
    <source>
        <dbReference type="EMBL" id="MFD2112178.1"/>
    </source>
</evidence>
<protein>
    <recommendedName>
        <fullName evidence="6">LPS-assembly lipoprotein LptE</fullName>
    </recommendedName>
</protein>
<evidence type="ECO:0000256" key="4">
    <source>
        <dbReference type="ARBA" id="ARBA00023237"/>
    </source>
</evidence>
<dbReference type="EMBL" id="JBHUHX010000021">
    <property type="protein sequence ID" value="MFD2112178.1"/>
    <property type="molecule type" value="Genomic_DNA"/>
</dbReference>
<comment type="similarity">
    <text evidence="6">Belongs to the LptE lipoprotein family.</text>
</comment>
<dbReference type="Proteomes" id="UP001597337">
    <property type="component" value="Unassembled WGS sequence"/>
</dbReference>
<dbReference type="Gene3D" id="3.30.160.150">
    <property type="entry name" value="Lipoprotein like domain"/>
    <property type="match status" value="1"/>
</dbReference>
<comment type="subunit">
    <text evidence="6">Component of the lipopolysaccharide transport and assembly complex. Interacts with LptD.</text>
</comment>
<evidence type="ECO:0000256" key="7">
    <source>
        <dbReference type="SAM" id="Phobius"/>
    </source>
</evidence>
<dbReference type="HAMAP" id="MF_01186">
    <property type="entry name" value="LPS_assembly_LptE"/>
    <property type="match status" value="1"/>
</dbReference>
<evidence type="ECO:0000256" key="2">
    <source>
        <dbReference type="ARBA" id="ARBA00023136"/>
    </source>
</evidence>
<evidence type="ECO:0000256" key="5">
    <source>
        <dbReference type="ARBA" id="ARBA00023288"/>
    </source>
</evidence>
<evidence type="ECO:0000256" key="1">
    <source>
        <dbReference type="ARBA" id="ARBA00022729"/>
    </source>
</evidence>
<dbReference type="RefSeq" id="WP_386026248.1">
    <property type="nucleotide sequence ID" value="NZ_JBHUHX010000021.1"/>
</dbReference>
<comment type="function">
    <text evidence="6">Together with LptD, is involved in the assembly of lipopolysaccharide (LPS) at the surface of the outer membrane. Required for the proper assembly of LptD. Binds LPS and may serve as the LPS recognition site at the outer membrane.</text>
</comment>
<proteinExistence type="inferred from homology"/>
<organism evidence="8 9">
    <name type="scientific">Thiorhodococcus fuscus</name>
    <dbReference type="NCBI Taxonomy" id="527200"/>
    <lineage>
        <taxon>Bacteria</taxon>
        <taxon>Pseudomonadati</taxon>
        <taxon>Pseudomonadota</taxon>
        <taxon>Gammaproteobacteria</taxon>
        <taxon>Chromatiales</taxon>
        <taxon>Chromatiaceae</taxon>
        <taxon>Thiorhodococcus</taxon>
    </lineage>
</organism>
<keyword evidence="1" id="KW-0732">Signal</keyword>
<reference evidence="9" key="1">
    <citation type="journal article" date="2019" name="Int. J. Syst. Evol. Microbiol.">
        <title>The Global Catalogue of Microorganisms (GCM) 10K type strain sequencing project: providing services to taxonomists for standard genome sequencing and annotation.</title>
        <authorList>
            <consortium name="The Broad Institute Genomics Platform"/>
            <consortium name="The Broad Institute Genome Sequencing Center for Infectious Disease"/>
            <person name="Wu L."/>
            <person name="Ma J."/>
        </authorList>
    </citation>
    <scope>NUCLEOTIDE SEQUENCE [LARGE SCALE GENOMIC DNA]</scope>
    <source>
        <strain evidence="9">KACC 12597</strain>
    </source>
</reference>
<keyword evidence="7" id="KW-1133">Transmembrane helix</keyword>
<keyword evidence="2 6" id="KW-0472">Membrane</keyword>
<keyword evidence="9" id="KW-1185">Reference proteome</keyword>
<gene>
    <name evidence="6 8" type="primary">lptE</name>
    <name evidence="8" type="ORF">ACFSJC_10045</name>
</gene>
<accession>A0ABW4YB04</accession>
<dbReference type="Pfam" id="PF04390">
    <property type="entry name" value="LptE"/>
    <property type="match status" value="1"/>
</dbReference>
<keyword evidence="3" id="KW-0564">Palmitate</keyword>
<keyword evidence="7" id="KW-0812">Transmembrane</keyword>
<name>A0ABW4YB04_9GAMM</name>
<dbReference type="PANTHER" id="PTHR38098">
    <property type="entry name" value="LPS-ASSEMBLY LIPOPROTEIN LPTE"/>
    <property type="match status" value="1"/>
</dbReference>
<feature type="transmembrane region" description="Helical" evidence="7">
    <location>
        <begin position="20"/>
        <end position="40"/>
    </location>
</feature>
<sequence>MFSRRVETVRSGLPVSARGWTWLLIALLVAALASGCGFRLRGEVEIPKDLTPIYVDSNPGSPVRSAIGDLLAGSEVHLTENPAEARLRLRILSESRSSRVAAVDANGKTLAYELHYVVRFDAVSPDGAQKVPPQTMDLVRNFDNPDVEVLGKQLEEDLIYQDFATDAADRILMRLRAVLN</sequence>
<comment type="caution">
    <text evidence="8">The sequence shown here is derived from an EMBL/GenBank/DDBJ whole genome shotgun (WGS) entry which is preliminary data.</text>
</comment>
<dbReference type="PANTHER" id="PTHR38098:SF1">
    <property type="entry name" value="LPS-ASSEMBLY LIPOPROTEIN LPTE"/>
    <property type="match status" value="1"/>
</dbReference>
<keyword evidence="4 6" id="KW-0998">Cell outer membrane</keyword>